<feature type="region of interest" description="Disordered" evidence="1">
    <location>
        <begin position="22"/>
        <end position="43"/>
    </location>
</feature>
<evidence type="ECO:0000256" key="2">
    <source>
        <dbReference type="SAM" id="Phobius"/>
    </source>
</evidence>
<keyword evidence="4" id="KW-1185">Reference proteome</keyword>
<sequence length="365" mass="40825">MGKGASEDLVRAQDLKTGCLNGAGNGVSGKDEDEDRGGKRVGGDGQNVSCSMVEQLQTLVHNKPHCNDQDGLILNLVGGKKAFQKVLYLICAFQNISCGIHYLASVFMGVAPYHVCRPPGNVSQVVFHNHSNWSLEDFGALLSSGHKDYVAVQLQNGEIWELSRCSRSKRENITSLDYEYTGSKKEFPCVDGYIYDQNKWKSTAVTQWNLVCDRKWLAMLIQPLFMFGVLLGSLTFGYFSDSMFKDKQIEAPLEAPGIDLCIHKHKYKHIKHFRRLELREGRVTYYGLKKEARPEIPRQKSTISLNTAVLAGAGGLARAVITLVNRASLTGKRIQQRAQVWKREDRFSPLFPQSQVKGYCGNNSE</sequence>
<evidence type="ECO:0000313" key="3">
    <source>
        <dbReference type="EMBL" id="KAK2114194.1"/>
    </source>
</evidence>
<evidence type="ECO:0000313" key="4">
    <source>
        <dbReference type="Proteomes" id="UP001266305"/>
    </source>
</evidence>
<comment type="caution">
    <text evidence="3">The sequence shown here is derived from an EMBL/GenBank/DDBJ whole genome shotgun (WGS) entry which is preliminary data.</text>
</comment>
<keyword evidence="2" id="KW-0472">Membrane</keyword>
<keyword evidence="2" id="KW-1133">Transmembrane helix</keyword>
<dbReference type="Proteomes" id="UP001266305">
    <property type="component" value="Unassembled WGS sequence"/>
</dbReference>
<proteinExistence type="predicted"/>
<evidence type="ECO:0000256" key="1">
    <source>
        <dbReference type="SAM" id="MobiDB-lite"/>
    </source>
</evidence>
<organism evidence="3 4">
    <name type="scientific">Saguinus oedipus</name>
    <name type="common">Cotton-top tamarin</name>
    <name type="synonym">Oedipomidas oedipus</name>
    <dbReference type="NCBI Taxonomy" id="9490"/>
    <lineage>
        <taxon>Eukaryota</taxon>
        <taxon>Metazoa</taxon>
        <taxon>Chordata</taxon>
        <taxon>Craniata</taxon>
        <taxon>Vertebrata</taxon>
        <taxon>Euteleostomi</taxon>
        <taxon>Mammalia</taxon>
        <taxon>Eutheria</taxon>
        <taxon>Euarchontoglires</taxon>
        <taxon>Primates</taxon>
        <taxon>Haplorrhini</taxon>
        <taxon>Platyrrhini</taxon>
        <taxon>Cebidae</taxon>
        <taxon>Callitrichinae</taxon>
        <taxon>Saguinus</taxon>
    </lineage>
</organism>
<reference evidence="3 4" key="1">
    <citation type="submission" date="2023-05" db="EMBL/GenBank/DDBJ databases">
        <title>B98-5 Cell Line De Novo Hybrid Assembly: An Optical Mapping Approach.</title>
        <authorList>
            <person name="Kananen K."/>
            <person name="Auerbach J.A."/>
            <person name="Kautto E."/>
            <person name="Blachly J.S."/>
        </authorList>
    </citation>
    <scope>NUCLEOTIDE SEQUENCE [LARGE SCALE GENOMIC DNA]</scope>
    <source>
        <strain evidence="3">B95-8</strain>
        <tissue evidence="3">Cell line</tissue>
    </source>
</reference>
<keyword evidence="2" id="KW-0812">Transmembrane</keyword>
<accession>A0ABQ9VXS7</accession>
<gene>
    <name evidence="3" type="ORF">P7K49_008460</name>
</gene>
<protein>
    <submittedName>
        <fullName evidence="3">Uncharacterized protein</fullName>
    </submittedName>
</protein>
<dbReference type="EMBL" id="JASSZA010000004">
    <property type="protein sequence ID" value="KAK2114194.1"/>
    <property type="molecule type" value="Genomic_DNA"/>
</dbReference>
<feature type="transmembrane region" description="Helical" evidence="2">
    <location>
        <begin position="216"/>
        <end position="239"/>
    </location>
</feature>
<name>A0ABQ9VXS7_SAGOE</name>